<feature type="transmembrane region" description="Helical" evidence="5">
    <location>
        <begin position="27"/>
        <end position="53"/>
    </location>
</feature>
<dbReference type="FunFam" id="1.20.1740.10:FF:000010">
    <property type="entry name" value="probable cationic amino acid transporter"/>
    <property type="match status" value="1"/>
</dbReference>
<evidence type="ECO:0000313" key="7">
    <source>
        <dbReference type="EMBL" id="CAD1475285.1"/>
    </source>
</evidence>
<proteinExistence type="predicted"/>
<dbReference type="InterPro" id="IPR029485">
    <property type="entry name" value="CAT_C"/>
</dbReference>
<evidence type="ECO:0000259" key="6">
    <source>
        <dbReference type="Pfam" id="PF13906"/>
    </source>
</evidence>
<keyword evidence="4 5" id="KW-0472">Membrane</keyword>
<dbReference type="InterPro" id="IPR002293">
    <property type="entry name" value="AA/rel_permease1"/>
</dbReference>
<feature type="transmembrane region" description="Helical" evidence="5">
    <location>
        <begin position="460"/>
        <end position="477"/>
    </location>
</feature>
<dbReference type="Pfam" id="PF13906">
    <property type="entry name" value="AA_permease_C"/>
    <property type="match status" value="1"/>
</dbReference>
<dbReference type="GO" id="GO:0097638">
    <property type="term" value="P:L-arginine import across plasma membrane"/>
    <property type="evidence" value="ECO:0007669"/>
    <property type="project" value="TreeGrafter"/>
</dbReference>
<keyword evidence="2 5" id="KW-0812">Transmembrane</keyword>
<dbReference type="OrthoDB" id="3900342at2759"/>
<feature type="transmembrane region" description="Helical" evidence="5">
    <location>
        <begin position="271"/>
        <end position="298"/>
    </location>
</feature>
<feature type="transmembrane region" description="Helical" evidence="5">
    <location>
        <begin position="183"/>
        <end position="203"/>
    </location>
</feature>
<feature type="transmembrane region" description="Helical" evidence="5">
    <location>
        <begin position="520"/>
        <end position="539"/>
    </location>
</feature>
<feature type="domain" description="Cationic amino acid transporter C-terminal" evidence="6">
    <location>
        <begin position="518"/>
        <end position="568"/>
    </location>
</feature>
<reference evidence="7" key="1">
    <citation type="submission" date="2020-07" db="EMBL/GenBank/DDBJ databases">
        <authorList>
            <person name="Nazaruddin N."/>
        </authorList>
    </citation>
    <scope>NUCLEOTIDE SEQUENCE</scope>
</reference>
<name>A0A6V7H630_9HYME</name>
<dbReference type="GO" id="GO:0005886">
    <property type="term" value="C:plasma membrane"/>
    <property type="evidence" value="ECO:0007669"/>
    <property type="project" value="TreeGrafter"/>
</dbReference>
<feature type="transmembrane region" description="Helical" evidence="5">
    <location>
        <begin position="489"/>
        <end position="508"/>
    </location>
</feature>
<dbReference type="GO" id="GO:0015189">
    <property type="term" value="F:L-lysine transmembrane transporter activity"/>
    <property type="evidence" value="ECO:0007669"/>
    <property type="project" value="TreeGrafter"/>
</dbReference>
<evidence type="ECO:0000256" key="5">
    <source>
        <dbReference type="SAM" id="Phobius"/>
    </source>
</evidence>
<dbReference type="PIRSF" id="PIRSF006060">
    <property type="entry name" value="AA_transporter"/>
    <property type="match status" value="1"/>
</dbReference>
<dbReference type="AlphaFoldDB" id="A0A6V7H630"/>
<evidence type="ECO:0000256" key="2">
    <source>
        <dbReference type="ARBA" id="ARBA00022692"/>
    </source>
</evidence>
<dbReference type="PANTHER" id="PTHR43243:SF95">
    <property type="entry name" value="LD37241P"/>
    <property type="match status" value="1"/>
</dbReference>
<feature type="transmembrane region" description="Helical" evidence="5">
    <location>
        <begin position="158"/>
        <end position="177"/>
    </location>
</feature>
<feature type="transmembrane region" description="Helical" evidence="5">
    <location>
        <begin position="367"/>
        <end position="388"/>
    </location>
</feature>
<feature type="transmembrane region" description="Helical" evidence="5">
    <location>
        <begin position="394"/>
        <end position="413"/>
    </location>
</feature>
<feature type="transmembrane region" description="Helical" evidence="5">
    <location>
        <begin position="545"/>
        <end position="566"/>
    </location>
</feature>
<feature type="transmembrane region" description="Helical" evidence="5">
    <location>
        <begin position="59"/>
        <end position="81"/>
    </location>
</feature>
<sequence>MASRLWKILSRRRIDDDIKDNNELARVLGLFDLTALGVGSTLGLGVYVLAGSIAKETAGPAVCISFLIAAIASAFAGMCYAEFASRVPKAGSAYVYSYVTVGEFIAFIIGWNLMLEYIIGTASVARGLSGYLDALIGDVMRKTLQAVMPINIEYLSEYPDFFAFGLVMLLIILLSVGVKESSILNNIFTVINLTTIVIIIVAGSMKADPANWRIPVEDIHNATNPGSGGFMPFGISGVMIGAAKCFFGFVGFDAVATTGEEAKNPQRNIPIAIVISLIIIFTAYFSISTVLTMMWPYYDQNVDTPFPYVFDQIGWPTVKWIVNIGAAFALCTSMLGAMFPLPRILYAMGSDGVIFKQLAIVNPRTMTPIWGTVVSGLLIGVMTLIFNLQQLIDMMSIGTLLAYTIVAISVLILRYQAKENRSNIHSVSAMNEYKVTPVNILKQIINLQNQKEITEMSNKVATYSIIIFITGIFINYTDTTALGSNVIELVILIVLVNMLLLIMVIIARQPTQDIDLAFKVPLVPLLPCCSIFINFYLMLQLDGFTWIRFAIWMFIGFSIYFFYGISHSEQGKRDKREAEMIKRKYSDQIRI</sequence>
<evidence type="ECO:0000256" key="4">
    <source>
        <dbReference type="ARBA" id="ARBA00023136"/>
    </source>
</evidence>
<evidence type="ECO:0000313" key="8">
    <source>
        <dbReference type="Proteomes" id="UP000752696"/>
    </source>
</evidence>
<dbReference type="Proteomes" id="UP000752696">
    <property type="component" value="Unassembled WGS sequence"/>
</dbReference>
<feature type="transmembrane region" description="Helical" evidence="5">
    <location>
        <begin position="318"/>
        <end position="346"/>
    </location>
</feature>
<dbReference type="PANTHER" id="PTHR43243">
    <property type="entry name" value="INNER MEMBRANE TRANSPORTER YGJI-RELATED"/>
    <property type="match status" value="1"/>
</dbReference>
<comment type="subcellular location">
    <subcellularLocation>
        <location evidence="1">Membrane</location>
        <topology evidence="1">Multi-pass membrane protein</topology>
    </subcellularLocation>
</comment>
<keyword evidence="3 5" id="KW-1133">Transmembrane helix</keyword>
<dbReference type="GO" id="GO:0000064">
    <property type="term" value="F:L-ornithine transmembrane transporter activity"/>
    <property type="evidence" value="ECO:0007669"/>
    <property type="project" value="TreeGrafter"/>
</dbReference>
<comment type="caution">
    <text evidence="7">The sequence shown here is derived from an EMBL/GenBank/DDBJ whole genome shotgun (WGS) entry which is preliminary data.</text>
</comment>
<feature type="non-terminal residue" evidence="7">
    <location>
        <position position="591"/>
    </location>
</feature>
<accession>A0A6V7H630</accession>
<protein>
    <recommendedName>
        <fullName evidence="6">Cationic amino acid transporter C-terminal domain-containing protein</fullName>
    </recommendedName>
</protein>
<evidence type="ECO:0000256" key="3">
    <source>
        <dbReference type="ARBA" id="ARBA00022989"/>
    </source>
</evidence>
<dbReference type="GO" id="GO:0061459">
    <property type="term" value="F:L-arginine transmembrane transporter activity"/>
    <property type="evidence" value="ECO:0007669"/>
    <property type="project" value="TreeGrafter"/>
</dbReference>
<feature type="transmembrane region" description="Helical" evidence="5">
    <location>
        <begin position="93"/>
        <end position="111"/>
    </location>
</feature>
<keyword evidence="8" id="KW-1185">Reference proteome</keyword>
<evidence type="ECO:0000256" key="1">
    <source>
        <dbReference type="ARBA" id="ARBA00004141"/>
    </source>
</evidence>
<gene>
    <name evidence="7" type="ORF">MHI_LOCUS537774</name>
</gene>
<dbReference type="EMBL" id="CAJDYZ010008351">
    <property type="protein sequence ID" value="CAD1475285.1"/>
    <property type="molecule type" value="Genomic_DNA"/>
</dbReference>
<dbReference type="Pfam" id="PF13520">
    <property type="entry name" value="AA_permease_2"/>
    <property type="match status" value="1"/>
</dbReference>
<dbReference type="Gene3D" id="1.20.1740.10">
    <property type="entry name" value="Amino acid/polyamine transporter I"/>
    <property type="match status" value="1"/>
</dbReference>
<organism evidence="7 8">
    <name type="scientific">Heterotrigona itama</name>
    <dbReference type="NCBI Taxonomy" id="395501"/>
    <lineage>
        <taxon>Eukaryota</taxon>
        <taxon>Metazoa</taxon>
        <taxon>Ecdysozoa</taxon>
        <taxon>Arthropoda</taxon>
        <taxon>Hexapoda</taxon>
        <taxon>Insecta</taxon>
        <taxon>Pterygota</taxon>
        <taxon>Neoptera</taxon>
        <taxon>Endopterygota</taxon>
        <taxon>Hymenoptera</taxon>
        <taxon>Apocrita</taxon>
        <taxon>Aculeata</taxon>
        <taxon>Apoidea</taxon>
        <taxon>Anthophila</taxon>
        <taxon>Apidae</taxon>
        <taxon>Heterotrigona</taxon>
    </lineage>
</organism>